<accession>A0A1C7D8K0</accession>
<dbReference type="AlphaFoldDB" id="A0A1C7D8K0"/>
<evidence type="ECO:0000313" key="3">
    <source>
        <dbReference type="Proteomes" id="UP000092698"/>
    </source>
</evidence>
<dbReference type="Proteomes" id="UP000092698">
    <property type="component" value="Chromosome"/>
</dbReference>
<dbReference type="EMBL" id="CP016545">
    <property type="protein sequence ID" value="ANU07682.1"/>
    <property type="molecule type" value="Genomic_DNA"/>
</dbReference>
<proteinExistence type="predicted"/>
<evidence type="ECO:0008006" key="4">
    <source>
        <dbReference type="Google" id="ProtNLM"/>
    </source>
</evidence>
<reference evidence="2 3" key="1">
    <citation type="submission" date="2016-07" db="EMBL/GenBank/DDBJ databases">
        <title>Complete genome sequence of Altererythrobacter namhicola JCM 16345T, containing esterase-encoding genes.</title>
        <authorList>
            <person name="Cheng H."/>
            <person name="Wu Y.-H."/>
            <person name="Jian S.-L."/>
            <person name="Huo Y.-Y."/>
            <person name="Wang C.-S."/>
            <person name="Xu X.-W."/>
        </authorList>
    </citation>
    <scope>NUCLEOTIDE SEQUENCE [LARGE SCALE GENOMIC DNA]</scope>
    <source>
        <strain evidence="2 3">JCM 16345</strain>
    </source>
</reference>
<dbReference type="STRING" id="645517.A6F65_01376"/>
<dbReference type="KEGG" id="anh:A6F65_01376"/>
<evidence type="ECO:0000313" key="2">
    <source>
        <dbReference type="EMBL" id="ANU07682.1"/>
    </source>
</evidence>
<gene>
    <name evidence="2" type="ORF">A6F65_01376</name>
</gene>
<protein>
    <recommendedName>
        <fullName evidence="4">Lipoprotein</fullName>
    </recommendedName>
</protein>
<feature type="region of interest" description="Disordered" evidence="1">
    <location>
        <begin position="64"/>
        <end position="89"/>
    </location>
</feature>
<dbReference type="RefSeq" id="WP_067787088.1">
    <property type="nucleotide sequence ID" value="NZ_CP016545.1"/>
</dbReference>
<name>A0A1C7D8K0_9SPHN</name>
<evidence type="ECO:0000256" key="1">
    <source>
        <dbReference type="SAM" id="MobiDB-lite"/>
    </source>
</evidence>
<dbReference type="PROSITE" id="PS51257">
    <property type="entry name" value="PROKAR_LIPOPROTEIN"/>
    <property type="match status" value="1"/>
</dbReference>
<keyword evidence="3" id="KW-1185">Reference proteome</keyword>
<sequence length="89" mass="8905">MKTLPFALIGALALAACSEKTQDSAEEMVESAAADTAANAEQVLSDGAEAAGNAADNLQAEVQETEAEAAANAGDTPPPPEVPDDYAAE</sequence>
<organism evidence="2 3">
    <name type="scientific">Paraurantiacibacter namhicola</name>
    <dbReference type="NCBI Taxonomy" id="645517"/>
    <lineage>
        <taxon>Bacteria</taxon>
        <taxon>Pseudomonadati</taxon>
        <taxon>Pseudomonadota</taxon>
        <taxon>Alphaproteobacteria</taxon>
        <taxon>Sphingomonadales</taxon>
        <taxon>Erythrobacteraceae</taxon>
        <taxon>Paraurantiacibacter</taxon>
    </lineage>
</organism>
<feature type="compositionally biased region" description="Low complexity" evidence="1">
    <location>
        <begin position="64"/>
        <end position="73"/>
    </location>
</feature>